<evidence type="ECO:0000313" key="1">
    <source>
        <dbReference type="EMBL" id="BAJ01373.1"/>
    </source>
</evidence>
<dbReference type="KEGG" id="svo:SVI_1402"/>
<dbReference type="STRING" id="637905.SVI_1402"/>
<keyword evidence="2" id="KW-1185">Reference proteome</keyword>
<organism evidence="1 2">
    <name type="scientific">Shewanella violacea (strain JCM 10179 / CIP 106290 / LMG 19151 / DSS12)</name>
    <dbReference type="NCBI Taxonomy" id="637905"/>
    <lineage>
        <taxon>Bacteria</taxon>
        <taxon>Pseudomonadati</taxon>
        <taxon>Pseudomonadota</taxon>
        <taxon>Gammaproteobacteria</taxon>
        <taxon>Alteromonadales</taxon>
        <taxon>Shewanellaceae</taxon>
        <taxon>Shewanella</taxon>
    </lineage>
</organism>
<evidence type="ECO:0000313" key="2">
    <source>
        <dbReference type="Proteomes" id="UP000002350"/>
    </source>
</evidence>
<dbReference type="EMBL" id="AP011177">
    <property type="protein sequence ID" value="BAJ01373.1"/>
    <property type="molecule type" value="Genomic_DNA"/>
</dbReference>
<dbReference type="AlphaFoldDB" id="D4ZI74"/>
<dbReference type="HOGENOM" id="CLU_3205235_0_0_6"/>
<accession>D4ZI74</accession>
<protein>
    <submittedName>
        <fullName evidence="1">Uncharacterized protein</fullName>
    </submittedName>
</protein>
<name>D4ZI74_SHEVD</name>
<proteinExistence type="predicted"/>
<sequence>MNLTLSHRFYPAGQWHLDTHCPADNGDIGIFKIVKDSSLMHESDN</sequence>
<gene>
    <name evidence="1" type="ordered locus">SVI_1402</name>
</gene>
<reference evidence="2" key="1">
    <citation type="journal article" date="2010" name="Mol. Biosyst.">
        <title>Complete genome sequence and comparative analysis of Shewanella violacea, a psychrophilic and piezophilic bacterium from deep sea floor sediments.</title>
        <authorList>
            <person name="Aono E."/>
            <person name="Baba T."/>
            <person name="Ara T."/>
            <person name="Nishi T."/>
            <person name="Nakamichi T."/>
            <person name="Inamoto E."/>
            <person name="Toyonaga H."/>
            <person name="Hasegawa M."/>
            <person name="Takai Y."/>
            <person name="Okumura Y."/>
            <person name="Baba M."/>
            <person name="Tomita M."/>
            <person name="Kato C."/>
            <person name="Oshima T."/>
            <person name="Nakasone K."/>
            <person name="Mori H."/>
        </authorList>
    </citation>
    <scope>NUCLEOTIDE SEQUENCE [LARGE SCALE GENOMIC DNA]</scope>
    <source>
        <strain evidence="2">JCM 10179 / CIP 106290 / LMG 19151 / DSS12</strain>
    </source>
</reference>
<dbReference type="Proteomes" id="UP000002350">
    <property type="component" value="Chromosome"/>
</dbReference>